<evidence type="ECO:0000256" key="4">
    <source>
        <dbReference type="ARBA" id="ARBA00022692"/>
    </source>
</evidence>
<evidence type="ECO:0000256" key="3">
    <source>
        <dbReference type="ARBA" id="ARBA00022475"/>
    </source>
</evidence>
<reference evidence="13 14" key="1">
    <citation type="journal article" date="2019" name="Int. J. Syst. Evol. Microbiol.">
        <title>The Global Catalogue of Microorganisms (GCM) 10K type strain sequencing project: providing services to taxonomists for standard genome sequencing and annotation.</title>
        <authorList>
            <consortium name="The Broad Institute Genomics Platform"/>
            <consortium name="The Broad Institute Genome Sequencing Center for Infectious Disease"/>
            <person name="Wu L."/>
            <person name="Ma J."/>
        </authorList>
    </citation>
    <scope>NUCLEOTIDE SEQUENCE [LARGE SCALE GENOMIC DNA]</scope>
    <source>
        <strain evidence="13 14">JCM 16002</strain>
    </source>
</reference>
<dbReference type="InterPro" id="IPR003439">
    <property type="entry name" value="ABC_transporter-like_ATP-bd"/>
</dbReference>
<keyword evidence="4 9" id="KW-0812">Transmembrane</keyword>
<evidence type="ECO:0000256" key="6">
    <source>
        <dbReference type="ARBA" id="ARBA00022840"/>
    </source>
</evidence>
<keyword evidence="6" id="KW-0067">ATP-binding</keyword>
<dbReference type="SMART" id="SM00382">
    <property type="entry name" value="AAA"/>
    <property type="match status" value="1"/>
</dbReference>
<dbReference type="InterPro" id="IPR050366">
    <property type="entry name" value="BP-dependent_transpt_permease"/>
</dbReference>
<evidence type="ECO:0000259" key="11">
    <source>
        <dbReference type="PROSITE" id="PS50893"/>
    </source>
</evidence>
<dbReference type="InterPro" id="IPR003593">
    <property type="entry name" value="AAA+_ATPase"/>
</dbReference>
<dbReference type="Gene3D" id="1.10.3720.10">
    <property type="entry name" value="MetI-like"/>
    <property type="match status" value="1"/>
</dbReference>
<dbReference type="Pfam" id="PF00528">
    <property type="entry name" value="BPD_transp_1"/>
    <property type="match status" value="1"/>
</dbReference>
<keyword evidence="3" id="KW-1003">Cell membrane</keyword>
<dbReference type="PANTHER" id="PTHR43386">
    <property type="entry name" value="OLIGOPEPTIDE TRANSPORT SYSTEM PERMEASE PROTEIN APPC"/>
    <property type="match status" value="1"/>
</dbReference>
<dbReference type="PROSITE" id="PS50928">
    <property type="entry name" value="ABC_TM1"/>
    <property type="match status" value="1"/>
</dbReference>
<feature type="domain" description="ABC transmembrane type-1" evidence="12">
    <location>
        <begin position="84"/>
        <end position="274"/>
    </location>
</feature>
<feature type="transmembrane region" description="Helical" evidence="9">
    <location>
        <begin position="21"/>
        <end position="44"/>
    </location>
</feature>
<comment type="subcellular location">
    <subcellularLocation>
        <location evidence="1 9">Cell membrane</location>
        <topology evidence="1 9">Multi-pass membrane protein</topology>
    </subcellularLocation>
</comment>
<keyword evidence="5" id="KW-0547">Nucleotide-binding</keyword>
<evidence type="ECO:0000256" key="7">
    <source>
        <dbReference type="ARBA" id="ARBA00022989"/>
    </source>
</evidence>
<dbReference type="InterPro" id="IPR017871">
    <property type="entry name" value="ABC_transporter-like_CS"/>
</dbReference>
<dbReference type="Pfam" id="PF00005">
    <property type="entry name" value="ABC_tran"/>
    <property type="match status" value="1"/>
</dbReference>
<evidence type="ECO:0000256" key="1">
    <source>
        <dbReference type="ARBA" id="ARBA00004651"/>
    </source>
</evidence>
<keyword evidence="14" id="KW-1185">Reference proteome</keyword>
<comment type="similarity">
    <text evidence="9">Belongs to the binding-protein-dependent transport system permease family.</text>
</comment>
<evidence type="ECO:0000313" key="14">
    <source>
        <dbReference type="Proteomes" id="UP001500383"/>
    </source>
</evidence>
<dbReference type="Proteomes" id="UP001500383">
    <property type="component" value="Unassembled WGS sequence"/>
</dbReference>
<feature type="transmembrane region" description="Helical" evidence="9">
    <location>
        <begin position="133"/>
        <end position="156"/>
    </location>
</feature>
<keyword evidence="8 9" id="KW-0472">Membrane</keyword>
<feature type="domain" description="ABC transporter" evidence="11">
    <location>
        <begin position="327"/>
        <end position="574"/>
    </location>
</feature>
<dbReference type="InterPro" id="IPR035906">
    <property type="entry name" value="MetI-like_sf"/>
</dbReference>
<feature type="region of interest" description="Disordered" evidence="10">
    <location>
        <begin position="280"/>
        <end position="322"/>
    </location>
</feature>
<evidence type="ECO:0000256" key="5">
    <source>
        <dbReference type="ARBA" id="ARBA00022741"/>
    </source>
</evidence>
<proteinExistence type="inferred from homology"/>
<dbReference type="Gene3D" id="3.40.50.300">
    <property type="entry name" value="P-loop containing nucleotide triphosphate hydrolases"/>
    <property type="match status" value="1"/>
</dbReference>
<evidence type="ECO:0000313" key="13">
    <source>
        <dbReference type="EMBL" id="GAA1699585.1"/>
    </source>
</evidence>
<keyword evidence="7 9" id="KW-1133">Transmembrane helix</keyword>
<keyword evidence="2 9" id="KW-0813">Transport</keyword>
<name>A0ABN2I6M7_9ACTN</name>
<dbReference type="InterPro" id="IPR027417">
    <property type="entry name" value="P-loop_NTPase"/>
</dbReference>
<dbReference type="PROSITE" id="PS50893">
    <property type="entry name" value="ABC_TRANSPORTER_2"/>
    <property type="match status" value="1"/>
</dbReference>
<dbReference type="CDD" id="cd06261">
    <property type="entry name" value="TM_PBP2"/>
    <property type="match status" value="1"/>
</dbReference>
<protein>
    <submittedName>
        <fullName evidence="13">Uncharacterized protein</fullName>
    </submittedName>
</protein>
<accession>A0ABN2I6M7</accession>
<dbReference type="PANTHER" id="PTHR43386:SF23">
    <property type="entry name" value="ABC TRANSPORTER"/>
    <property type="match status" value="1"/>
</dbReference>
<evidence type="ECO:0000256" key="8">
    <source>
        <dbReference type="ARBA" id="ARBA00023136"/>
    </source>
</evidence>
<gene>
    <name evidence="13" type="ORF">GCM10009831_04870</name>
</gene>
<dbReference type="SUPFAM" id="SSF52540">
    <property type="entry name" value="P-loop containing nucleoside triphosphate hydrolases"/>
    <property type="match status" value="1"/>
</dbReference>
<organism evidence="13 14">
    <name type="scientific">Dietzia cercidiphylli</name>
    <dbReference type="NCBI Taxonomy" id="498199"/>
    <lineage>
        <taxon>Bacteria</taxon>
        <taxon>Bacillati</taxon>
        <taxon>Actinomycetota</taxon>
        <taxon>Actinomycetes</taxon>
        <taxon>Mycobacteriales</taxon>
        <taxon>Dietziaceae</taxon>
        <taxon>Dietzia</taxon>
    </lineage>
</organism>
<evidence type="ECO:0000256" key="2">
    <source>
        <dbReference type="ARBA" id="ARBA00022448"/>
    </source>
</evidence>
<evidence type="ECO:0000256" key="10">
    <source>
        <dbReference type="SAM" id="MobiDB-lite"/>
    </source>
</evidence>
<comment type="caution">
    <text evidence="13">The sequence shown here is derived from an EMBL/GenBank/DDBJ whole genome shotgun (WGS) entry which is preliminary data.</text>
</comment>
<feature type="transmembrane region" description="Helical" evidence="9">
    <location>
        <begin position="88"/>
        <end position="112"/>
    </location>
</feature>
<dbReference type="EMBL" id="BAAAQG010000003">
    <property type="protein sequence ID" value="GAA1699585.1"/>
    <property type="molecule type" value="Genomic_DNA"/>
</dbReference>
<dbReference type="SUPFAM" id="SSF161098">
    <property type="entry name" value="MetI-like"/>
    <property type="match status" value="1"/>
</dbReference>
<sequence length="604" mass="62112">MRDHPAPQRHGTRRHTTRRRAPRRIVAILLLALVVAYAVVWPLLAPPAWADTDYLRAGLAPSWPHLMGTDTLGHDTSVRVAQALQVSLAVAAGSAVAATAIGVAVGAAASAGGARVDALLMRLTDAVAAVPHLLATVVVVALFRGSITALVLALALTHWPPVARIVRAETQKVMASGYVAASRVAGASPAGLVRHHVLPAVAGQAGLAVVVMLPHAVWHESTLSFLGIGLPPEEASLGTLVALSRADLLLGRWWALAFPAAALIVVTVAVALLAPAGRRRGRRGASPAIHEIDDDDNGSGPSGEPMPSPPVPSTPVPSTPVASTPALDIAGLTVSVPGPEGHPVRILDRVTLRVPPARVLAVVGESGAGKSTLADACCGLLPEQAHVRGRITVLGDTLLRDTLLRDTARRSRVGHVPQSAAAAFTPSRHVRGQLAEALAAAGRRRDGRRSVAELCLEVGLDPALADRYPHQLSGGQLRRAAIGAALATAPSVLVADEPTAGLDAGPALATLRLLRRLADERRIGVVVITHDLATLTASDAADEVAVLRAGHLCDVGPASRLLAAPDTPYTREFLAAALHPGSAAVPAVPDFSPELDAAVGSSSS</sequence>
<evidence type="ECO:0000256" key="9">
    <source>
        <dbReference type="RuleBase" id="RU363032"/>
    </source>
</evidence>
<dbReference type="RefSeq" id="WP_344390389.1">
    <property type="nucleotide sequence ID" value="NZ_BAAAQG010000003.1"/>
</dbReference>
<feature type="compositionally biased region" description="Pro residues" evidence="10">
    <location>
        <begin position="304"/>
        <end position="318"/>
    </location>
</feature>
<evidence type="ECO:0000259" key="12">
    <source>
        <dbReference type="PROSITE" id="PS50928"/>
    </source>
</evidence>
<dbReference type="InterPro" id="IPR000515">
    <property type="entry name" value="MetI-like"/>
</dbReference>
<dbReference type="PROSITE" id="PS00211">
    <property type="entry name" value="ABC_TRANSPORTER_1"/>
    <property type="match status" value="1"/>
</dbReference>
<feature type="transmembrane region" description="Helical" evidence="9">
    <location>
        <begin position="253"/>
        <end position="274"/>
    </location>
</feature>